<dbReference type="InterPro" id="IPR052035">
    <property type="entry name" value="ZnF_BED_domain_contain"/>
</dbReference>
<evidence type="ECO:0000313" key="3">
    <source>
        <dbReference type="Proteomes" id="UP000326396"/>
    </source>
</evidence>
<dbReference type="PANTHER" id="PTHR46481">
    <property type="entry name" value="ZINC FINGER BED DOMAIN-CONTAINING PROTEIN 4"/>
    <property type="match status" value="1"/>
</dbReference>
<dbReference type="Proteomes" id="UP000326396">
    <property type="component" value="Linkage Group LG17"/>
</dbReference>
<dbReference type="SUPFAM" id="SSF53098">
    <property type="entry name" value="Ribonuclease H-like"/>
    <property type="match status" value="1"/>
</dbReference>
<keyword evidence="3" id="KW-1185">Reference proteome</keyword>
<proteinExistence type="predicted"/>
<dbReference type="EMBL" id="SZYD01000009">
    <property type="protein sequence ID" value="KAD5317333.1"/>
    <property type="molecule type" value="Genomic_DNA"/>
</dbReference>
<protein>
    <submittedName>
        <fullName evidence="2">Uncharacterized protein</fullName>
    </submittedName>
</protein>
<evidence type="ECO:0000313" key="2">
    <source>
        <dbReference type="EMBL" id="KAD5317333.1"/>
    </source>
</evidence>
<dbReference type="AlphaFoldDB" id="A0A5N6NT76"/>
<dbReference type="OrthoDB" id="1718237at2759"/>
<reference evidence="2 3" key="1">
    <citation type="submission" date="2019-05" db="EMBL/GenBank/DDBJ databases">
        <title>Mikania micrantha, genome provides insights into the molecular mechanism of rapid growth.</title>
        <authorList>
            <person name="Liu B."/>
        </authorList>
    </citation>
    <scope>NUCLEOTIDE SEQUENCE [LARGE SCALE GENOMIC DNA]</scope>
    <source>
        <strain evidence="2">NLD-2019</strain>
        <tissue evidence="2">Leaf</tissue>
    </source>
</reference>
<dbReference type="SUPFAM" id="SSF140996">
    <property type="entry name" value="Hermes dimerisation domain"/>
    <property type="match status" value="1"/>
</dbReference>
<name>A0A5N6NT76_9ASTR</name>
<feature type="compositionally biased region" description="Basic residues" evidence="1">
    <location>
        <begin position="25"/>
        <end position="39"/>
    </location>
</feature>
<accession>A0A5N6NT76</accession>
<dbReference type="PANTHER" id="PTHR46481:SF7">
    <property type="entry name" value="ZINC FINGER BED DOMAIN-CONTAINING PROTEIN RICESLEEPER 2-LIKE"/>
    <property type="match status" value="1"/>
</dbReference>
<evidence type="ECO:0000256" key="1">
    <source>
        <dbReference type="SAM" id="MobiDB-lite"/>
    </source>
</evidence>
<sequence>MDSTNIHNLSNGKNEGLEKGNLKIFRKIPNKRRPKQHTQRSRDALHPEKLKGQTNIFLKKNDDMGGLVGEVKTWKFCSKASGKDVAEMIILDKLPFTTVWHEGFRKLMETTCPNIKIPSRFTVSSYVDEIYLEEKCIVHSMNLLVQDGLSCKGISVECIRNVIKYIRGFPKRLDLFKKCAKRANGDPKALVCLDCQTRWNSTHEMIDRAEKLEKDFEKYDLEDENYRTDLGSKGVMGSVDWFVAKWFAKSLDIYK</sequence>
<organism evidence="2 3">
    <name type="scientific">Mikania micrantha</name>
    <name type="common">bitter vine</name>
    <dbReference type="NCBI Taxonomy" id="192012"/>
    <lineage>
        <taxon>Eukaryota</taxon>
        <taxon>Viridiplantae</taxon>
        <taxon>Streptophyta</taxon>
        <taxon>Embryophyta</taxon>
        <taxon>Tracheophyta</taxon>
        <taxon>Spermatophyta</taxon>
        <taxon>Magnoliopsida</taxon>
        <taxon>eudicotyledons</taxon>
        <taxon>Gunneridae</taxon>
        <taxon>Pentapetalae</taxon>
        <taxon>asterids</taxon>
        <taxon>campanulids</taxon>
        <taxon>Asterales</taxon>
        <taxon>Asteraceae</taxon>
        <taxon>Asteroideae</taxon>
        <taxon>Heliantheae alliance</taxon>
        <taxon>Eupatorieae</taxon>
        <taxon>Mikania</taxon>
    </lineage>
</organism>
<comment type="caution">
    <text evidence="2">The sequence shown here is derived from an EMBL/GenBank/DDBJ whole genome shotgun (WGS) entry which is preliminary data.</text>
</comment>
<gene>
    <name evidence="2" type="ORF">E3N88_17279</name>
</gene>
<dbReference type="InterPro" id="IPR012337">
    <property type="entry name" value="RNaseH-like_sf"/>
</dbReference>
<feature type="region of interest" description="Disordered" evidence="1">
    <location>
        <begin position="25"/>
        <end position="46"/>
    </location>
</feature>